<dbReference type="GO" id="GO:0009252">
    <property type="term" value="P:peptidoglycan biosynthetic process"/>
    <property type="evidence" value="ECO:0007669"/>
    <property type="project" value="UniProtKB-UniRule"/>
</dbReference>
<dbReference type="InterPro" id="IPR004268">
    <property type="entry name" value="MurJ"/>
</dbReference>
<feature type="transmembrane region" description="Helical" evidence="11">
    <location>
        <begin position="412"/>
        <end position="430"/>
    </location>
</feature>
<evidence type="ECO:0000256" key="2">
    <source>
        <dbReference type="ARBA" id="ARBA00022475"/>
    </source>
</evidence>
<feature type="transmembrane region" description="Helical" evidence="11">
    <location>
        <begin position="280"/>
        <end position="304"/>
    </location>
</feature>
<evidence type="ECO:0000256" key="8">
    <source>
        <dbReference type="ARBA" id="ARBA00060041"/>
    </source>
</evidence>
<feature type="transmembrane region" description="Helical" evidence="11">
    <location>
        <begin position="42"/>
        <end position="70"/>
    </location>
</feature>
<keyword evidence="3 11" id="KW-0812">Transmembrane</keyword>
<feature type="transmembrane region" description="Helical" evidence="11">
    <location>
        <begin position="127"/>
        <end position="146"/>
    </location>
</feature>
<dbReference type="PRINTS" id="PR01806">
    <property type="entry name" value="VIRFACTRMVIN"/>
</dbReference>
<dbReference type="CDD" id="cd13123">
    <property type="entry name" value="MATE_MurJ_like"/>
    <property type="match status" value="1"/>
</dbReference>
<dbReference type="PANTHER" id="PTHR47019:SF1">
    <property type="entry name" value="LIPID II FLIPPASE MURJ"/>
    <property type="match status" value="1"/>
</dbReference>
<evidence type="ECO:0000256" key="3">
    <source>
        <dbReference type="ARBA" id="ARBA00022692"/>
    </source>
</evidence>
<dbReference type="PIRSF" id="PIRSF002869">
    <property type="entry name" value="MviN"/>
    <property type="match status" value="1"/>
</dbReference>
<gene>
    <name evidence="12" type="primary">mviN</name>
    <name evidence="12" type="ORF">GCM10007047_09320</name>
</gene>
<comment type="function">
    <text evidence="8 10">Involved in peptidoglycan biosynthesis. Transports lipid-linked peptidoglycan precursors from the inner to the outer leaflet of the cytoplasmic membrane.</text>
</comment>
<reference evidence="12" key="1">
    <citation type="journal article" date="2014" name="Int. J. Syst. Evol. Microbiol.">
        <title>Complete genome sequence of Corynebacterium casei LMG S-19264T (=DSM 44701T), isolated from a smear-ripened cheese.</title>
        <authorList>
            <consortium name="US DOE Joint Genome Institute (JGI-PGF)"/>
            <person name="Walter F."/>
            <person name="Albersmeier A."/>
            <person name="Kalinowski J."/>
            <person name="Ruckert C."/>
        </authorList>
    </citation>
    <scope>NUCLEOTIDE SEQUENCE</scope>
    <source>
        <strain evidence="12">KCTC 12870</strain>
    </source>
</reference>
<evidence type="ECO:0000256" key="9">
    <source>
        <dbReference type="ARBA" id="ARBA00061532"/>
    </source>
</evidence>
<dbReference type="EMBL" id="BMXG01000004">
    <property type="protein sequence ID" value="GHB95629.1"/>
    <property type="molecule type" value="Genomic_DNA"/>
</dbReference>
<keyword evidence="5 10" id="KW-0573">Peptidoglycan synthesis</keyword>
<evidence type="ECO:0000256" key="10">
    <source>
        <dbReference type="PIRNR" id="PIRNR002869"/>
    </source>
</evidence>
<protein>
    <recommendedName>
        <fullName evidence="10">Lipid II flippase</fullName>
    </recommendedName>
</protein>
<dbReference type="AlphaFoldDB" id="A0A8J3DAM5"/>
<feature type="transmembrane region" description="Helical" evidence="11">
    <location>
        <begin position="152"/>
        <end position="175"/>
    </location>
</feature>
<keyword evidence="6 11" id="KW-1133">Transmembrane helix</keyword>
<feature type="transmembrane region" description="Helical" evidence="11">
    <location>
        <begin position="374"/>
        <end position="391"/>
    </location>
</feature>
<name>A0A8J3DAM5_9BACT</name>
<feature type="transmembrane region" description="Helical" evidence="11">
    <location>
        <begin position="348"/>
        <end position="368"/>
    </location>
</feature>
<feature type="transmembrane region" description="Helical" evidence="11">
    <location>
        <begin position="316"/>
        <end position="336"/>
    </location>
</feature>
<keyword evidence="13" id="KW-1185">Reference proteome</keyword>
<proteinExistence type="inferred from homology"/>
<evidence type="ECO:0000313" key="13">
    <source>
        <dbReference type="Proteomes" id="UP000642829"/>
    </source>
</evidence>
<organism evidence="12 13">
    <name type="scientific">Cerasicoccus arenae</name>
    <dbReference type="NCBI Taxonomy" id="424488"/>
    <lineage>
        <taxon>Bacteria</taxon>
        <taxon>Pseudomonadati</taxon>
        <taxon>Verrucomicrobiota</taxon>
        <taxon>Opitutia</taxon>
        <taxon>Puniceicoccales</taxon>
        <taxon>Cerasicoccaceae</taxon>
        <taxon>Cerasicoccus</taxon>
    </lineage>
</organism>
<evidence type="ECO:0000313" key="12">
    <source>
        <dbReference type="EMBL" id="GHB95629.1"/>
    </source>
</evidence>
<keyword evidence="7 10" id="KW-0472">Membrane</keyword>
<keyword evidence="2 10" id="KW-1003">Cell membrane</keyword>
<sequence length="482" mass="52298">MVPNLFRRLFGEGALTSAFVPVLSDQVRVADDQRAFRFVNQVLLRLIMITVGVSVVLCLLFALAAVVIAARWKGEGQWTASIAEQWYQGSLLSILMMPYMPIICVTAILGAVLNVRNRFAVPALSNVLLNVGIIGALLIGGLWMKLPAEELVWLLSVGVLVGGVLQIFSALWALWQEGWRPRIERGPVDGMEELKRLFIPGLWGAAILQVNTFVSRLLAFGLNESATTTLNYANRLIELPMGMFAVAIATVIFPQMSLMVSANDREGLVESYGHGLRMTLALTAPAAVGLIALSEPILTMLFQWGRFSAGDVAMTGPLLMILAAAVPLFAMNAFMTRAFHAFKDTRTPVAYAGVTFVVNLVLSLALMIPLEAKGLALANLLASVTLSVLMVRGIRKKRPELTNVHIGRSVRTILLSSIGMAAVAISVSYLIEMMMGSTKEAAFVTCAVVIPLGAAVYFGLLFACKFEDSAEVAKLLKRLMRR</sequence>
<dbReference type="InterPro" id="IPR051050">
    <property type="entry name" value="Lipid_II_flippase_MurJ/MviN"/>
</dbReference>
<dbReference type="GO" id="GO:0005886">
    <property type="term" value="C:plasma membrane"/>
    <property type="evidence" value="ECO:0007669"/>
    <property type="project" value="UniProtKB-SubCell"/>
</dbReference>
<comment type="similarity">
    <text evidence="9 10">Belongs to the MurJ/MviN family.</text>
</comment>
<keyword evidence="10" id="KW-0813">Transport</keyword>
<dbReference type="Pfam" id="PF03023">
    <property type="entry name" value="MurJ"/>
    <property type="match status" value="1"/>
</dbReference>
<evidence type="ECO:0000256" key="4">
    <source>
        <dbReference type="ARBA" id="ARBA00022960"/>
    </source>
</evidence>
<dbReference type="GO" id="GO:0008360">
    <property type="term" value="P:regulation of cell shape"/>
    <property type="evidence" value="ECO:0007669"/>
    <property type="project" value="UniProtKB-UniRule"/>
</dbReference>
<dbReference type="GO" id="GO:0015648">
    <property type="term" value="F:lipid-linked peptidoglycan transporter activity"/>
    <property type="evidence" value="ECO:0007669"/>
    <property type="project" value="UniProtKB-UniRule"/>
</dbReference>
<feature type="transmembrane region" description="Helical" evidence="11">
    <location>
        <begin position="442"/>
        <end position="464"/>
    </location>
</feature>
<evidence type="ECO:0000256" key="7">
    <source>
        <dbReference type="ARBA" id="ARBA00023136"/>
    </source>
</evidence>
<dbReference type="NCBIfam" id="TIGR01695">
    <property type="entry name" value="murJ_mviN"/>
    <property type="match status" value="1"/>
</dbReference>
<evidence type="ECO:0000256" key="5">
    <source>
        <dbReference type="ARBA" id="ARBA00022984"/>
    </source>
</evidence>
<evidence type="ECO:0000256" key="6">
    <source>
        <dbReference type="ARBA" id="ARBA00022989"/>
    </source>
</evidence>
<dbReference type="PANTHER" id="PTHR47019">
    <property type="entry name" value="LIPID II FLIPPASE MURJ"/>
    <property type="match status" value="1"/>
</dbReference>
<feature type="transmembrane region" description="Helical" evidence="11">
    <location>
        <begin position="239"/>
        <end position="260"/>
    </location>
</feature>
<feature type="transmembrane region" description="Helical" evidence="11">
    <location>
        <begin position="196"/>
        <end position="219"/>
    </location>
</feature>
<dbReference type="GO" id="GO:0034204">
    <property type="term" value="P:lipid translocation"/>
    <property type="evidence" value="ECO:0007669"/>
    <property type="project" value="TreeGrafter"/>
</dbReference>
<feature type="transmembrane region" description="Helical" evidence="11">
    <location>
        <begin position="90"/>
        <end position="115"/>
    </location>
</feature>
<accession>A0A8J3DAM5</accession>
<comment type="subcellular location">
    <subcellularLocation>
        <location evidence="1">Cell membrane</location>
        <topology evidence="1">Multi-pass membrane protein</topology>
    </subcellularLocation>
</comment>
<keyword evidence="10" id="KW-0961">Cell wall biogenesis/degradation</keyword>
<keyword evidence="4 10" id="KW-0133">Cell shape</keyword>
<dbReference type="GO" id="GO:0071555">
    <property type="term" value="P:cell wall organization"/>
    <property type="evidence" value="ECO:0007669"/>
    <property type="project" value="UniProtKB-UniRule"/>
</dbReference>
<reference evidence="12" key="2">
    <citation type="submission" date="2020-09" db="EMBL/GenBank/DDBJ databases">
        <authorList>
            <person name="Sun Q."/>
            <person name="Kim S."/>
        </authorList>
    </citation>
    <scope>NUCLEOTIDE SEQUENCE</scope>
    <source>
        <strain evidence="12">KCTC 12870</strain>
    </source>
</reference>
<comment type="caution">
    <text evidence="12">The sequence shown here is derived from an EMBL/GenBank/DDBJ whole genome shotgun (WGS) entry which is preliminary data.</text>
</comment>
<evidence type="ECO:0000256" key="11">
    <source>
        <dbReference type="SAM" id="Phobius"/>
    </source>
</evidence>
<evidence type="ECO:0000256" key="1">
    <source>
        <dbReference type="ARBA" id="ARBA00004651"/>
    </source>
</evidence>
<dbReference type="Proteomes" id="UP000642829">
    <property type="component" value="Unassembled WGS sequence"/>
</dbReference>